<sequence>MSNHLPDTKIPAPCIIDTGVVVNKQDMWRLLTDLGRVRYIHTHEGKLQSEGEGDVMEVFANPQRSTLVANHTLYLNVYSFDYLELKLSPEKETYFDLIQEGMCLRLIPLSTSLEERRERCFHISALEAMMEQVFSAKWDAEMDDDNCDLF</sequence>
<evidence type="ECO:0000313" key="3">
    <source>
        <dbReference type="Proteomes" id="UP000029738"/>
    </source>
</evidence>
<keyword evidence="3" id="KW-1185">Reference proteome</keyword>
<dbReference type="Proteomes" id="UP000029738">
    <property type="component" value="Unassembled WGS sequence"/>
</dbReference>
<evidence type="ECO:0000313" key="2">
    <source>
        <dbReference type="EMBL" id="KIE13540.1"/>
    </source>
</evidence>
<proteinExistence type="predicted"/>
<comment type="caution">
    <text evidence="2">The sequence shown here is derived from an EMBL/GenBank/DDBJ whole genome shotgun (WGS) entry which is preliminary data.</text>
</comment>
<dbReference type="EMBL" id="JHEG04000001">
    <property type="protein sequence ID" value="KAF3884200.1"/>
    <property type="molecule type" value="Genomic_DNA"/>
</dbReference>
<accession>A0A0C1RNG7</accession>
<dbReference type="OrthoDB" id="511447at2"/>
<reference evidence="2" key="1">
    <citation type="journal article" date="2015" name="Genome Announc.">
        <title>Draft Genome Sequence of Tolypothrix boutellei Strain VB521301.</title>
        <authorList>
            <person name="Chandrababunaidu M.M."/>
            <person name="Singh D."/>
            <person name="Sen D."/>
            <person name="Bhan S."/>
            <person name="Das S."/>
            <person name="Gupta A."/>
            <person name="Adhikary S.P."/>
            <person name="Tripathy S."/>
        </authorList>
    </citation>
    <scope>NUCLEOTIDE SEQUENCE</scope>
    <source>
        <strain evidence="2">VB521301</strain>
    </source>
</reference>
<evidence type="ECO:0000313" key="1">
    <source>
        <dbReference type="EMBL" id="KAF3884200.1"/>
    </source>
</evidence>
<dbReference type="STRING" id="1479485.DA73_0202245"/>
<gene>
    <name evidence="2" type="ORF">DA73_0202245</name>
    <name evidence="1" type="ORF">DA73_0400000845</name>
</gene>
<protein>
    <submittedName>
        <fullName evidence="2">Uncharacterized protein</fullName>
    </submittedName>
</protein>
<dbReference type="EMBL" id="JHEG02000012">
    <property type="protein sequence ID" value="KIE13540.1"/>
    <property type="molecule type" value="Genomic_DNA"/>
</dbReference>
<dbReference type="RefSeq" id="WP_038082689.1">
    <property type="nucleotide sequence ID" value="NZ_JHEG04000001.1"/>
</dbReference>
<organism evidence="2">
    <name type="scientific">Tolypothrix bouteillei VB521301</name>
    <dbReference type="NCBI Taxonomy" id="1479485"/>
    <lineage>
        <taxon>Bacteria</taxon>
        <taxon>Bacillati</taxon>
        <taxon>Cyanobacteriota</taxon>
        <taxon>Cyanophyceae</taxon>
        <taxon>Nostocales</taxon>
        <taxon>Tolypothrichaceae</taxon>
        <taxon>Tolypothrix</taxon>
    </lineage>
</organism>
<reference evidence="1" key="2">
    <citation type="submission" date="2019-11" db="EMBL/GenBank/DDBJ databases">
        <title>Improved Assembly of Tolypothrix boutellei genome.</title>
        <authorList>
            <person name="Sarangi A.N."/>
            <person name="Mukherjee M."/>
            <person name="Ghosh S."/>
            <person name="Singh D."/>
            <person name="Das A."/>
            <person name="Kant S."/>
            <person name="Prusty A."/>
            <person name="Tripathy S."/>
        </authorList>
    </citation>
    <scope>NUCLEOTIDE SEQUENCE</scope>
    <source>
        <strain evidence="1">VB521301</strain>
    </source>
</reference>
<dbReference type="AlphaFoldDB" id="A0A0C1RNG7"/>
<name>A0A0C1RNG7_9CYAN</name>